<dbReference type="PANTHER" id="PTHR22946:SF9">
    <property type="entry name" value="POLYKETIDE TRANSFERASE AF380"/>
    <property type="match status" value="1"/>
</dbReference>
<proteinExistence type="inferred from homology"/>
<evidence type="ECO:0000313" key="5">
    <source>
        <dbReference type="EMBL" id="PTL60473.1"/>
    </source>
</evidence>
<comment type="similarity">
    <text evidence="1">Belongs to the AB hydrolase superfamily.</text>
</comment>
<name>A0A2T4UML3_9ACTN</name>
<reference evidence="5 6" key="1">
    <citation type="submission" date="2018-03" db="EMBL/GenBank/DDBJ databases">
        <title>Aquarubrobacter algicola gen. nov., sp. nov., a novel actinobacterium isolated from shallow eutrophic lake during the end of cyanobacterial harmful algal blooms.</title>
        <authorList>
            <person name="Chun S.J."/>
        </authorList>
    </citation>
    <scope>NUCLEOTIDE SEQUENCE [LARGE SCALE GENOMIC DNA]</scope>
    <source>
        <strain evidence="5 6">Seoho-28</strain>
    </source>
</reference>
<feature type="chain" id="PRO_5015456487" description="Xaa-Pro dipeptidyl-peptidase-like domain-containing protein" evidence="4">
    <location>
        <begin position="20"/>
        <end position="633"/>
    </location>
</feature>
<dbReference type="GO" id="GO:0052689">
    <property type="term" value="F:carboxylic ester hydrolase activity"/>
    <property type="evidence" value="ECO:0007669"/>
    <property type="project" value="UniProtKB-ARBA"/>
</dbReference>
<dbReference type="InterPro" id="IPR050261">
    <property type="entry name" value="FrsA_esterase"/>
</dbReference>
<dbReference type="PANTHER" id="PTHR22946">
    <property type="entry name" value="DIENELACTONE HYDROLASE DOMAIN-CONTAINING PROTEIN-RELATED"/>
    <property type="match status" value="1"/>
</dbReference>
<dbReference type="InterPro" id="IPR029058">
    <property type="entry name" value="AB_hydrolase_fold"/>
</dbReference>
<organism evidence="5 6">
    <name type="scientific">Paraconexibacter algicola</name>
    <dbReference type="NCBI Taxonomy" id="2133960"/>
    <lineage>
        <taxon>Bacteria</taxon>
        <taxon>Bacillati</taxon>
        <taxon>Actinomycetota</taxon>
        <taxon>Thermoleophilia</taxon>
        <taxon>Solirubrobacterales</taxon>
        <taxon>Paraconexibacteraceae</taxon>
        <taxon>Paraconexibacter</taxon>
    </lineage>
</organism>
<dbReference type="Gene3D" id="3.40.50.1820">
    <property type="entry name" value="alpha/beta hydrolase"/>
    <property type="match status" value="1"/>
</dbReference>
<feature type="region of interest" description="Disordered" evidence="3">
    <location>
        <begin position="222"/>
        <end position="245"/>
    </location>
</feature>
<keyword evidence="4" id="KW-0732">Signal</keyword>
<dbReference type="EMBL" id="PYYB01000001">
    <property type="protein sequence ID" value="PTL60473.1"/>
    <property type="molecule type" value="Genomic_DNA"/>
</dbReference>
<gene>
    <name evidence="5" type="ORF">C7Y72_12895</name>
</gene>
<evidence type="ECO:0000256" key="4">
    <source>
        <dbReference type="SAM" id="SignalP"/>
    </source>
</evidence>
<evidence type="ECO:0008006" key="7">
    <source>
        <dbReference type="Google" id="ProtNLM"/>
    </source>
</evidence>
<keyword evidence="6" id="KW-1185">Reference proteome</keyword>
<evidence type="ECO:0000256" key="3">
    <source>
        <dbReference type="SAM" id="MobiDB-lite"/>
    </source>
</evidence>
<dbReference type="SUPFAM" id="SSF53474">
    <property type="entry name" value="alpha/beta-Hydrolases"/>
    <property type="match status" value="1"/>
</dbReference>
<feature type="signal peptide" evidence="4">
    <location>
        <begin position="1"/>
        <end position="19"/>
    </location>
</feature>
<dbReference type="Proteomes" id="UP000240739">
    <property type="component" value="Unassembled WGS sequence"/>
</dbReference>
<accession>A0A2T4UML3</accession>
<evidence type="ECO:0000256" key="2">
    <source>
        <dbReference type="ARBA" id="ARBA00022801"/>
    </source>
</evidence>
<feature type="compositionally biased region" description="Low complexity" evidence="3">
    <location>
        <begin position="487"/>
        <end position="501"/>
    </location>
</feature>
<keyword evidence="2" id="KW-0378">Hydrolase</keyword>
<dbReference type="AlphaFoldDB" id="A0A2T4UML3"/>
<feature type="region of interest" description="Disordered" evidence="3">
    <location>
        <begin position="484"/>
        <end position="506"/>
    </location>
</feature>
<protein>
    <recommendedName>
        <fullName evidence="7">Xaa-Pro dipeptidyl-peptidase-like domain-containing protein</fullName>
    </recommendedName>
</protein>
<evidence type="ECO:0000256" key="1">
    <source>
        <dbReference type="ARBA" id="ARBA00008645"/>
    </source>
</evidence>
<comment type="caution">
    <text evidence="5">The sequence shown here is derived from an EMBL/GenBank/DDBJ whole genome shotgun (WGS) entry which is preliminary data.</text>
</comment>
<evidence type="ECO:0000313" key="6">
    <source>
        <dbReference type="Proteomes" id="UP000240739"/>
    </source>
</evidence>
<sequence length="633" mass="67683">MLAVFAGAMMLAAAPSAQAQTEMRQSFDLGYELRNFAKTNERALALTLLPDYQVPLRTIGLRKQAEGTQILLEDGPGRPFGRNFLGNLCGNHMDGCAGDVRLDDWEAQGHGTVEPVLWTARNGSTISGHVWATKAGPAKRPGVVITNGSVQAPEELYWFAAQTLAKAGYVVLTWDPQGQGYSDTFGEGADARDGFPSQEGRPFFDGTEDALDFFVSGPAAPYRPRPSCTTGTDHGPKQQARVADGRNPAFNPYHALLDTSRIGLLGQSLGAGAVSYVGQIDPRVSAIVAMDNLRAPTSGPVCASAPQTRPKDPPLTKPALGLTNDYALFEQAKTKLPDPRAKQQASEKLSALGVDTGSLVVRGGTHFEGAFIPNAAFTATLRGNDLYAWYLRAWFDRYLKGAPAAERALTTDRWRADPLAAAVDGVRDGNQFSQYYFSRLDIAALDGRGRIACENLRDGCATITPDGLAPRDWGFLRAVKTPDGTTAPDAPVDALPDAGGPRAASSCRDTRAPVARITASRTTVTRRGVTVRGTARDRGCGPRGAGTVAIVRVSVARVVGSRCRSLRQNGSFGPAAPCARATFLPATGTTSWRFVRRGRLPRGSYRIAVQATDAAGRTRRAADRGSVRRLRVR</sequence>